<gene>
    <name evidence="3" type="ORF">B296_00056535</name>
</gene>
<dbReference type="GO" id="GO:0009308">
    <property type="term" value="P:amine metabolic process"/>
    <property type="evidence" value="ECO:0007669"/>
    <property type="project" value="UniProtKB-UniRule"/>
</dbReference>
<evidence type="ECO:0000313" key="4">
    <source>
        <dbReference type="Proteomes" id="UP000287651"/>
    </source>
</evidence>
<dbReference type="InterPro" id="IPR000269">
    <property type="entry name" value="Cu_amine_oxidase"/>
</dbReference>
<reference evidence="3 4" key="1">
    <citation type="journal article" date="2014" name="Agronomy (Basel)">
        <title>A Draft Genome Sequence for Ensete ventricosum, the Drought-Tolerant Tree Against Hunger.</title>
        <authorList>
            <person name="Harrison J."/>
            <person name="Moore K.A."/>
            <person name="Paszkiewicz K."/>
            <person name="Jones T."/>
            <person name="Grant M."/>
            <person name="Ambacheew D."/>
            <person name="Muzemil S."/>
            <person name="Studholme D.J."/>
        </authorList>
    </citation>
    <scope>NUCLEOTIDE SEQUENCE [LARGE SCALE GENOMIC DNA]</scope>
</reference>
<keyword evidence="1" id="KW-0560">Oxidoreductase</keyword>
<dbReference type="GO" id="GO:0008131">
    <property type="term" value="F:primary methylamine oxidase activity"/>
    <property type="evidence" value="ECO:0007669"/>
    <property type="project" value="InterPro"/>
</dbReference>
<comment type="cofactor">
    <cofactor evidence="1">
        <name>Cu cation</name>
        <dbReference type="ChEBI" id="CHEBI:23378"/>
    </cofactor>
    <text evidence="1">Contains 1 topaquinone per subunit.</text>
</comment>
<organism evidence="3 4">
    <name type="scientific">Ensete ventricosum</name>
    <name type="common">Abyssinian banana</name>
    <name type="synonym">Musa ensete</name>
    <dbReference type="NCBI Taxonomy" id="4639"/>
    <lineage>
        <taxon>Eukaryota</taxon>
        <taxon>Viridiplantae</taxon>
        <taxon>Streptophyta</taxon>
        <taxon>Embryophyta</taxon>
        <taxon>Tracheophyta</taxon>
        <taxon>Spermatophyta</taxon>
        <taxon>Magnoliopsida</taxon>
        <taxon>Liliopsida</taxon>
        <taxon>Zingiberales</taxon>
        <taxon>Musaceae</taxon>
        <taxon>Ensete</taxon>
    </lineage>
</organism>
<dbReference type="Proteomes" id="UP000287651">
    <property type="component" value="Unassembled WGS sequence"/>
</dbReference>
<feature type="domain" description="Copper amine oxidase catalytic" evidence="2">
    <location>
        <begin position="2"/>
        <end position="149"/>
    </location>
</feature>
<name>A0A426X8D5_ENSVE</name>
<keyword evidence="1" id="KW-0479">Metal-binding</keyword>
<dbReference type="EC" id="1.4.3.-" evidence="1"/>
<protein>
    <recommendedName>
        <fullName evidence="1">Amine oxidase</fullName>
        <ecNumber evidence="1">1.4.3.-</ecNumber>
    </recommendedName>
</protein>
<dbReference type="Pfam" id="PF01179">
    <property type="entry name" value="Cu_amine_oxid"/>
    <property type="match status" value="1"/>
</dbReference>
<keyword evidence="1" id="KW-0186">Copper</keyword>
<dbReference type="InterPro" id="IPR015798">
    <property type="entry name" value="Cu_amine_oxidase_C"/>
</dbReference>
<dbReference type="AlphaFoldDB" id="A0A426X8D5"/>
<dbReference type="PANTHER" id="PTHR10638">
    <property type="entry name" value="COPPER AMINE OXIDASE"/>
    <property type="match status" value="1"/>
</dbReference>
<proteinExistence type="inferred from homology"/>
<evidence type="ECO:0000313" key="3">
    <source>
        <dbReference type="EMBL" id="RRT35708.1"/>
    </source>
</evidence>
<comment type="similarity">
    <text evidence="1">Belongs to the copper/topaquinone oxidase family.</text>
</comment>
<comment type="caution">
    <text evidence="3">The sequence shown here is derived from an EMBL/GenBank/DDBJ whole genome shotgun (WGS) entry which is preliminary data.</text>
</comment>
<dbReference type="GO" id="GO:0048038">
    <property type="term" value="F:quinone binding"/>
    <property type="evidence" value="ECO:0007669"/>
    <property type="project" value="InterPro"/>
</dbReference>
<accession>A0A426X8D5</accession>
<dbReference type="GO" id="GO:0005507">
    <property type="term" value="F:copper ion binding"/>
    <property type="evidence" value="ECO:0007669"/>
    <property type="project" value="InterPro"/>
</dbReference>
<evidence type="ECO:0000256" key="1">
    <source>
        <dbReference type="RuleBase" id="RU000672"/>
    </source>
</evidence>
<dbReference type="PANTHER" id="PTHR10638:SF41">
    <property type="entry name" value="AMINE OXIDASE"/>
    <property type="match status" value="1"/>
</dbReference>
<evidence type="ECO:0000259" key="2">
    <source>
        <dbReference type="Pfam" id="PF01179"/>
    </source>
</evidence>
<dbReference type="EMBL" id="AMZH03024636">
    <property type="protein sequence ID" value="RRT35708.1"/>
    <property type="molecule type" value="Genomic_DNA"/>
</dbReference>
<comment type="PTM">
    <text evidence="1">Topaquinone (TPQ) is generated by copper-dependent autoxidation of a specific tyrosyl residue.</text>
</comment>
<dbReference type="SUPFAM" id="SSF49998">
    <property type="entry name" value="Amine oxidase catalytic domain"/>
    <property type="match status" value="1"/>
</dbReference>
<dbReference type="InterPro" id="IPR036460">
    <property type="entry name" value="Cu_amine_oxidase_C_sf"/>
</dbReference>
<sequence>MVKATPYGNLSQVPAAEDLYGTLVADNIVGVVHDHFITFYLDMDVDGPSNSFVKVHMETQETAPGESPRKSYMKVVREVARTEEDAKVKLKLYDPSEFHVVNPSRLSKLGNPSGYKLVPGATAASLLDLDDPPQKRAAFTENQVTIMSYALLLADRSTAISSLLLSPGRYGSLHTTAAKSGRAACWRIRATGTTTSLFGRRGKTDGDTLLACMHA</sequence>
<keyword evidence="1" id="KW-0801">TPQ</keyword>
<dbReference type="Gene3D" id="2.70.98.20">
    <property type="entry name" value="Copper amine oxidase, catalytic domain"/>
    <property type="match status" value="1"/>
</dbReference>